<dbReference type="Pfam" id="PF08030">
    <property type="entry name" value="NAD_binding_6"/>
    <property type="match status" value="1"/>
</dbReference>
<evidence type="ECO:0000256" key="11">
    <source>
        <dbReference type="ARBA" id="ARBA00023136"/>
    </source>
</evidence>
<dbReference type="PROSITE" id="PS51384">
    <property type="entry name" value="FAD_FR"/>
    <property type="match status" value="1"/>
</dbReference>
<evidence type="ECO:0000259" key="16">
    <source>
        <dbReference type="PROSITE" id="PS51384"/>
    </source>
</evidence>
<evidence type="ECO:0000256" key="1">
    <source>
        <dbReference type="ARBA" id="ARBA00004651"/>
    </source>
</evidence>
<evidence type="ECO:0000256" key="12">
    <source>
        <dbReference type="ARBA" id="ARBA00023180"/>
    </source>
</evidence>
<keyword evidence="12" id="KW-0325">Glycoprotein</keyword>
<keyword evidence="7" id="KW-0249">Electron transport</keyword>
<keyword evidence="11 15" id="KW-0472">Membrane</keyword>
<evidence type="ECO:0000256" key="7">
    <source>
        <dbReference type="ARBA" id="ARBA00022982"/>
    </source>
</evidence>
<keyword evidence="9" id="KW-0560">Oxidoreductase</keyword>
<dbReference type="OrthoDB" id="4494341at2759"/>
<comment type="similarity">
    <text evidence="2">Belongs to the ferric reductase (FRE) family.</text>
</comment>
<evidence type="ECO:0000256" key="8">
    <source>
        <dbReference type="ARBA" id="ARBA00022989"/>
    </source>
</evidence>
<keyword evidence="18" id="KW-1185">Reference proteome</keyword>
<sequence>MPSRRIQGHISGILVSIKRQLFSLKDRPQLPSLFPPVESMSSHAAAPSSTASSSSSGGGHGSAGGGSTPSHLNSPYRAYQLWQRATYPKQVWIFVGSGLGLLVLCNIIYLLRVRSRKNALMRKSTAGPRGDPEKNATSSTTSSWNRFFGAADAAFKITAFRWTIPYGRNYVLSLSEVFFTVGYLAALLIWSFVHSHGAQAGFWAQRTGAIAYPQFMLLPLLAGKNNLITLVTGLSYEKINIMHRAVARTLFILILLHTFQKVETFTPPKLAAEKYLTGTMATVAFGAIFLTSLRPVRTHAFEFFLIMHICLVAIFLSGIYFHQPKDAIYVWLFIAFWLFDRVSRGLRMIFINRGSPTSTEAIVENVSRDSIKLVLPNRHITWKAGQHVFLILPGVSTIPVEAHPFTIANIPDRDQNGRARPTDLVFYIRAMDGFTRKLHDYAAINHAKSVVALVDGPYGAPPPVNTFNTVILIAGGSGVSFTLPLLLDIISAARRQATPVKRIVFVWTVKTYGM</sequence>
<dbReference type="Pfam" id="PF08022">
    <property type="entry name" value="FAD_binding_8"/>
    <property type="match status" value="1"/>
</dbReference>
<dbReference type="EMBL" id="CAFZ01000381">
    <property type="protein sequence ID" value="CCA74973.1"/>
    <property type="molecule type" value="Genomic_DNA"/>
</dbReference>
<dbReference type="GO" id="GO:0006879">
    <property type="term" value="P:intracellular iron ion homeostasis"/>
    <property type="evidence" value="ECO:0007669"/>
    <property type="project" value="TreeGrafter"/>
</dbReference>
<dbReference type="EC" id="1.16.1.9" evidence="3"/>
<dbReference type="CDD" id="cd06186">
    <property type="entry name" value="NOX_Duox_like_FAD_NADP"/>
    <property type="match status" value="1"/>
</dbReference>
<keyword evidence="10" id="KW-0406">Ion transport</keyword>
<dbReference type="InterPro" id="IPR017927">
    <property type="entry name" value="FAD-bd_FR_type"/>
</dbReference>
<evidence type="ECO:0000256" key="10">
    <source>
        <dbReference type="ARBA" id="ARBA00023065"/>
    </source>
</evidence>
<protein>
    <recommendedName>
        <fullName evidence="3">ferric-chelate reductase (NADPH)</fullName>
        <ecNumber evidence="3">1.16.1.9</ecNumber>
    </recommendedName>
</protein>
<dbReference type="SUPFAM" id="SSF63380">
    <property type="entry name" value="Riboflavin synthase domain-like"/>
    <property type="match status" value="1"/>
</dbReference>
<dbReference type="InterPro" id="IPR013121">
    <property type="entry name" value="Fe_red_NAD-bd_6"/>
</dbReference>
<dbReference type="InterPro" id="IPR013112">
    <property type="entry name" value="FAD-bd_8"/>
</dbReference>
<dbReference type="eggNOG" id="KOG0039">
    <property type="taxonomic scope" value="Eukaryota"/>
</dbReference>
<dbReference type="OMA" id="YWANTAG"/>
<feature type="region of interest" description="Disordered" evidence="14">
    <location>
        <begin position="44"/>
        <end position="69"/>
    </location>
</feature>
<dbReference type="SUPFAM" id="SSF52343">
    <property type="entry name" value="Ferredoxin reductase-like, C-terminal NADP-linked domain"/>
    <property type="match status" value="1"/>
</dbReference>
<feature type="transmembrane region" description="Helical" evidence="15">
    <location>
        <begin position="327"/>
        <end position="343"/>
    </location>
</feature>
<dbReference type="AlphaFoldDB" id="G4TUI0"/>
<accession>G4TUI0</accession>
<evidence type="ECO:0000256" key="9">
    <source>
        <dbReference type="ARBA" id="ARBA00023002"/>
    </source>
</evidence>
<dbReference type="SFLD" id="SFLDG01168">
    <property type="entry name" value="Ferric_reductase_subgroup_(FRE"/>
    <property type="match status" value="1"/>
</dbReference>
<proteinExistence type="inferred from homology"/>
<keyword evidence="5" id="KW-1003">Cell membrane</keyword>
<dbReference type="HOGENOM" id="CLU_010365_6_1_1"/>
<dbReference type="GO" id="GO:0015677">
    <property type="term" value="P:copper ion import"/>
    <property type="evidence" value="ECO:0007669"/>
    <property type="project" value="TreeGrafter"/>
</dbReference>
<dbReference type="Gene3D" id="3.40.50.80">
    <property type="entry name" value="Nucleotide-binding domain of ferredoxin-NADP reductase (FNR) module"/>
    <property type="match status" value="1"/>
</dbReference>
<feature type="compositionally biased region" description="Low complexity" evidence="14">
    <location>
        <begin position="44"/>
        <end position="55"/>
    </location>
</feature>
<feature type="region of interest" description="Disordered" evidence="14">
    <location>
        <begin position="122"/>
        <end position="141"/>
    </location>
</feature>
<dbReference type="InterPro" id="IPR013130">
    <property type="entry name" value="Fe3_Rdtase_TM_dom"/>
</dbReference>
<evidence type="ECO:0000256" key="14">
    <source>
        <dbReference type="SAM" id="MobiDB-lite"/>
    </source>
</evidence>
<feature type="transmembrane region" description="Helical" evidence="15">
    <location>
        <begin position="300"/>
        <end position="321"/>
    </location>
</feature>
<dbReference type="InParanoid" id="G4TUI0"/>
<name>G4TUI0_SERID</name>
<evidence type="ECO:0000256" key="15">
    <source>
        <dbReference type="SAM" id="Phobius"/>
    </source>
</evidence>
<organism evidence="17 18">
    <name type="scientific">Serendipita indica (strain DSM 11827)</name>
    <name type="common">Root endophyte fungus</name>
    <name type="synonym">Piriformospora indica</name>
    <dbReference type="NCBI Taxonomy" id="1109443"/>
    <lineage>
        <taxon>Eukaryota</taxon>
        <taxon>Fungi</taxon>
        <taxon>Dikarya</taxon>
        <taxon>Basidiomycota</taxon>
        <taxon>Agaricomycotina</taxon>
        <taxon>Agaricomycetes</taxon>
        <taxon>Sebacinales</taxon>
        <taxon>Serendipitaceae</taxon>
        <taxon>Serendipita</taxon>
    </lineage>
</organism>
<feature type="transmembrane region" description="Helical" evidence="15">
    <location>
        <begin position="245"/>
        <end position="262"/>
    </location>
</feature>
<dbReference type="SFLD" id="SFLDS00052">
    <property type="entry name" value="Ferric_Reductase_Domain"/>
    <property type="match status" value="1"/>
</dbReference>
<keyword evidence="6 15" id="KW-0812">Transmembrane</keyword>
<dbReference type="Proteomes" id="UP000007148">
    <property type="component" value="Unassembled WGS sequence"/>
</dbReference>
<feature type="transmembrane region" description="Helical" evidence="15">
    <location>
        <begin position="170"/>
        <end position="192"/>
    </location>
</feature>
<dbReference type="InterPro" id="IPR039261">
    <property type="entry name" value="FNR_nucleotide-bd"/>
</dbReference>
<evidence type="ECO:0000256" key="4">
    <source>
        <dbReference type="ARBA" id="ARBA00022448"/>
    </source>
</evidence>
<evidence type="ECO:0000313" key="18">
    <source>
        <dbReference type="Proteomes" id="UP000007148"/>
    </source>
</evidence>
<dbReference type="GO" id="GO:0005886">
    <property type="term" value="C:plasma membrane"/>
    <property type="evidence" value="ECO:0007669"/>
    <property type="project" value="UniProtKB-SubCell"/>
</dbReference>
<comment type="subcellular location">
    <subcellularLocation>
        <location evidence="1">Cell membrane</location>
        <topology evidence="1">Multi-pass membrane protein</topology>
    </subcellularLocation>
</comment>
<evidence type="ECO:0000256" key="2">
    <source>
        <dbReference type="ARBA" id="ARBA00006278"/>
    </source>
</evidence>
<dbReference type="GO" id="GO:0006826">
    <property type="term" value="P:iron ion transport"/>
    <property type="evidence" value="ECO:0007669"/>
    <property type="project" value="TreeGrafter"/>
</dbReference>
<dbReference type="STRING" id="1109443.G4TUI0"/>
<gene>
    <name evidence="17" type="ORF">PIIN_08953</name>
</gene>
<feature type="transmembrane region" description="Helical" evidence="15">
    <location>
        <begin position="212"/>
        <end position="233"/>
    </location>
</feature>
<dbReference type="Pfam" id="PF01794">
    <property type="entry name" value="Ferric_reduct"/>
    <property type="match status" value="1"/>
</dbReference>
<evidence type="ECO:0000256" key="3">
    <source>
        <dbReference type="ARBA" id="ARBA00012668"/>
    </source>
</evidence>
<reference evidence="17 18" key="1">
    <citation type="journal article" date="2011" name="PLoS Pathog.">
        <title>Endophytic Life Strategies Decoded by Genome and Transcriptome Analyses of the Mutualistic Root Symbiont Piriformospora indica.</title>
        <authorList>
            <person name="Zuccaro A."/>
            <person name="Lahrmann U."/>
            <person name="Guldener U."/>
            <person name="Langen G."/>
            <person name="Pfiffi S."/>
            <person name="Biedenkopf D."/>
            <person name="Wong P."/>
            <person name="Samans B."/>
            <person name="Grimm C."/>
            <person name="Basiewicz M."/>
            <person name="Murat C."/>
            <person name="Martin F."/>
            <person name="Kogel K.H."/>
        </authorList>
    </citation>
    <scope>NUCLEOTIDE SEQUENCE [LARGE SCALE GENOMIC DNA]</scope>
    <source>
        <strain evidence="17 18">DSM 11827</strain>
    </source>
</reference>
<keyword evidence="4" id="KW-0813">Transport</keyword>
<feature type="transmembrane region" description="Helical" evidence="15">
    <location>
        <begin position="274"/>
        <end position="293"/>
    </location>
</feature>
<comment type="catalytic activity">
    <reaction evidence="13">
        <text>2 a Fe(II)-siderophore + NADP(+) + H(+) = 2 a Fe(III)-siderophore + NADPH</text>
        <dbReference type="Rhea" id="RHEA:28795"/>
        <dbReference type="Rhea" id="RHEA-COMP:11342"/>
        <dbReference type="Rhea" id="RHEA-COMP:11344"/>
        <dbReference type="ChEBI" id="CHEBI:15378"/>
        <dbReference type="ChEBI" id="CHEBI:29033"/>
        <dbReference type="ChEBI" id="CHEBI:29034"/>
        <dbReference type="ChEBI" id="CHEBI:57783"/>
        <dbReference type="ChEBI" id="CHEBI:58349"/>
        <dbReference type="EC" id="1.16.1.9"/>
    </reaction>
</comment>
<dbReference type="InterPro" id="IPR051410">
    <property type="entry name" value="Ferric/Cupric_Reductase"/>
</dbReference>
<dbReference type="PANTHER" id="PTHR32361">
    <property type="entry name" value="FERRIC/CUPRIC REDUCTASE TRANSMEMBRANE COMPONENT"/>
    <property type="match status" value="1"/>
</dbReference>
<dbReference type="Gene3D" id="2.40.30.10">
    <property type="entry name" value="Translation factors"/>
    <property type="match status" value="1"/>
</dbReference>
<evidence type="ECO:0000256" key="6">
    <source>
        <dbReference type="ARBA" id="ARBA00022692"/>
    </source>
</evidence>
<comment type="caution">
    <text evidence="17">The sequence shown here is derived from an EMBL/GenBank/DDBJ whole genome shotgun (WGS) entry which is preliminary data.</text>
</comment>
<evidence type="ECO:0000256" key="5">
    <source>
        <dbReference type="ARBA" id="ARBA00022475"/>
    </source>
</evidence>
<dbReference type="GO" id="GO:0052851">
    <property type="term" value="F:ferric-chelate reductase (NADPH) activity"/>
    <property type="evidence" value="ECO:0007669"/>
    <property type="project" value="UniProtKB-EC"/>
</dbReference>
<feature type="domain" description="FAD-binding FR-type" evidence="16">
    <location>
        <begin position="353"/>
        <end position="464"/>
    </location>
</feature>
<feature type="transmembrane region" description="Helical" evidence="15">
    <location>
        <begin position="91"/>
        <end position="111"/>
    </location>
</feature>
<feature type="compositionally biased region" description="Gly residues" evidence="14">
    <location>
        <begin position="56"/>
        <end position="67"/>
    </location>
</feature>
<keyword evidence="8 15" id="KW-1133">Transmembrane helix</keyword>
<dbReference type="FunCoup" id="G4TUI0">
    <property type="interactions" value="173"/>
</dbReference>
<dbReference type="InterPro" id="IPR017938">
    <property type="entry name" value="Riboflavin_synthase-like_b-brl"/>
</dbReference>
<evidence type="ECO:0000256" key="13">
    <source>
        <dbReference type="ARBA" id="ARBA00048483"/>
    </source>
</evidence>
<dbReference type="PANTHER" id="PTHR32361:SF9">
    <property type="entry name" value="FERRIC REDUCTASE TRANSMEMBRANE COMPONENT 3-RELATED"/>
    <property type="match status" value="1"/>
</dbReference>
<evidence type="ECO:0000313" key="17">
    <source>
        <dbReference type="EMBL" id="CCA74973.1"/>
    </source>
</evidence>